<dbReference type="Proteomes" id="UP000255469">
    <property type="component" value="Unassembled WGS sequence"/>
</dbReference>
<evidence type="ECO:0000256" key="6">
    <source>
        <dbReference type="ARBA" id="ARBA00022989"/>
    </source>
</evidence>
<feature type="transmembrane region" description="Helical" evidence="8">
    <location>
        <begin position="265"/>
        <end position="289"/>
    </location>
</feature>
<feature type="transmembrane region" description="Helical" evidence="8">
    <location>
        <begin position="155"/>
        <end position="179"/>
    </location>
</feature>
<dbReference type="EMBL" id="UGTM01000001">
    <property type="protein sequence ID" value="SUB86918.1"/>
    <property type="molecule type" value="Genomic_DNA"/>
</dbReference>
<feature type="transmembrane region" description="Helical" evidence="8">
    <location>
        <begin position="325"/>
        <end position="344"/>
    </location>
</feature>
<comment type="subcellular location">
    <subcellularLocation>
        <location evidence="1 8">Cell membrane</location>
        <topology evidence="1 8">Multi-pass membrane protein</topology>
    </subcellularLocation>
</comment>
<protein>
    <recommendedName>
        <fullName evidence="8">Transport permease protein</fullName>
    </recommendedName>
</protein>
<gene>
    <name evidence="10" type="primary">ybhS</name>
    <name evidence="10" type="ORF">NCTC13067_00572</name>
</gene>
<dbReference type="GO" id="GO:0140359">
    <property type="term" value="F:ABC-type transporter activity"/>
    <property type="evidence" value="ECO:0007669"/>
    <property type="project" value="InterPro"/>
</dbReference>
<feature type="transmembrane region" description="Helical" evidence="8">
    <location>
        <begin position="199"/>
        <end position="223"/>
    </location>
</feature>
<dbReference type="InterPro" id="IPR000412">
    <property type="entry name" value="ABC_2_transport"/>
</dbReference>
<reference evidence="10 11" key="1">
    <citation type="submission" date="2018-06" db="EMBL/GenBank/DDBJ databases">
        <authorList>
            <consortium name="Pathogen Informatics"/>
            <person name="Doyle S."/>
        </authorList>
    </citation>
    <scope>NUCLEOTIDE SEQUENCE [LARGE SCALE GENOMIC DNA]</scope>
    <source>
        <strain evidence="10 11">NCTC13067</strain>
    </source>
</reference>
<evidence type="ECO:0000313" key="11">
    <source>
        <dbReference type="Proteomes" id="UP000255469"/>
    </source>
</evidence>
<dbReference type="PANTHER" id="PTHR30294">
    <property type="entry name" value="MEMBRANE COMPONENT OF ABC TRANSPORTER YHHJ-RELATED"/>
    <property type="match status" value="1"/>
</dbReference>
<evidence type="ECO:0000256" key="8">
    <source>
        <dbReference type="RuleBase" id="RU361157"/>
    </source>
</evidence>
<dbReference type="GO" id="GO:0043190">
    <property type="term" value="C:ATP-binding cassette (ABC) transporter complex"/>
    <property type="evidence" value="ECO:0007669"/>
    <property type="project" value="InterPro"/>
</dbReference>
<dbReference type="PROSITE" id="PS51012">
    <property type="entry name" value="ABC_TM2"/>
    <property type="match status" value="1"/>
</dbReference>
<evidence type="ECO:0000256" key="2">
    <source>
        <dbReference type="ARBA" id="ARBA00007783"/>
    </source>
</evidence>
<keyword evidence="5 8" id="KW-0812">Transmembrane</keyword>
<evidence type="ECO:0000256" key="1">
    <source>
        <dbReference type="ARBA" id="ARBA00004651"/>
    </source>
</evidence>
<dbReference type="RefSeq" id="WP_029216449.1">
    <property type="nucleotide sequence ID" value="NZ_UGTM01000001.1"/>
</dbReference>
<proteinExistence type="inferred from homology"/>
<dbReference type="PANTHER" id="PTHR30294:SF29">
    <property type="entry name" value="MULTIDRUG ABC TRANSPORTER PERMEASE YBHS-RELATED"/>
    <property type="match status" value="1"/>
</dbReference>
<dbReference type="InterPro" id="IPR051449">
    <property type="entry name" value="ABC-2_transporter_component"/>
</dbReference>
<evidence type="ECO:0000259" key="9">
    <source>
        <dbReference type="PROSITE" id="PS51012"/>
    </source>
</evidence>
<feature type="transmembrane region" description="Helical" evidence="8">
    <location>
        <begin position="235"/>
        <end position="258"/>
    </location>
</feature>
<evidence type="ECO:0000256" key="4">
    <source>
        <dbReference type="ARBA" id="ARBA00022475"/>
    </source>
</evidence>
<name>A0A379E2I4_9BACT</name>
<dbReference type="InterPro" id="IPR047817">
    <property type="entry name" value="ABC2_TM_bact-type"/>
</dbReference>
<accession>A0A379E2I4</accession>
<evidence type="ECO:0000256" key="5">
    <source>
        <dbReference type="ARBA" id="ARBA00022692"/>
    </source>
</evidence>
<evidence type="ECO:0000256" key="3">
    <source>
        <dbReference type="ARBA" id="ARBA00022448"/>
    </source>
</evidence>
<feature type="domain" description="ABC transmembrane type-2" evidence="9">
    <location>
        <begin position="123"/>
        <end position="350"/>
    </location>
</feature>
<keyword evidence="6 8" id="KW-1133">Transmembrane helix</keyword>
<dbReference type="AlphaFoldDB" id="A0A379E2I4"/>
<dbReference type="InterPro" id="IPR013525">
    <property type="entry name" value="ABC2_TM"/>
</dbReference>
<dbReference type="PRINTS" id="PR00164">
    <property type="entry name" value="ABC2TRNSPORT"/>
</dbReference>
<keyword evidence="3 8" id="KW-0813">Transport</keyword>
<comment type="similarity">
    <text evidence="2 8">Belongs to the ABC-2 integral membrane protein family.</text>
</comment>
<evidence type="ECO:0000256" key="7">
    <source>
        <dbReference type="ARBA" id="ARBA00023136"/>
    </source>
</evidence>
<sequence>MRQFIAFVTKEAKHIIRDKRTMLMLFGMPVVMMLIFGFAITNDVRNVRTVIVMSNASYATQQAADRLAASEYFTIVKTAATPAEAEQTIRNQQADIAVVFAQDFTEPGHGIQFIVDGADPNMAQLWSNYARAVLMNAEGTAVNSRMLYNPQMKSAYNFVPAIMGMLLMLVCAMMTSISIVREKERGTMEVLLVSPTRPLLIIIAKVVPYLVLAFLILTAILLMSTYVLGVPLHVSLFWIFAISTIYILLALSLGLLVSNIAKTQLAALLLSAMVLLMPIIKLSGMVFPIESMPRILQYVSAIIPTRYYISAMRKLMIMGTGIGQVFRELTILLGMLVILLLLSLTRFNKRLE</sequence>
<dbReference type="Pfam" id="PF12698">
    <property type="entry name" value="ABC2_membrane_3"/>
    <property type="match status" value="1"/>
</dbReference>
<keyword evidence="4 8" id="KW-1003">Cell membrane</keyword>
<evidence type="ECO:0000313" key="10">
    <source>
        <dbReference type="EMBL" id="SUB86918.1"/>
    </source>
</evidence>
<feature type="transmembrane region" description="Helical" evidence="8">
    <location>
        <begin position="21"/>
        <end position="40"/>
    </location>
</feature>
<keyword evidence="7 8" id="KW-0472">Membrane</keyword>
<organism evidence="10 11">
    <name type="scientific">Prevotella denticola</name>
    <dbReference type="NCBI Taxonomy" id="28129"/>
    <lineage>
        <taxon>Bacteria</taxon>
        <taxon>Pseudomonadati</taxon>
        <taxon>Bacteroidota</taxon>
        <taxon>Bacteroidia</taxon>
        <taxon>Bacteroidales</taxon>
        <taxon>Prevotellaceae</taxon>
        <taxon>Prevotella</taxon>
    </lineage>
</organism>